<protein>
    <submittedName>
        <fullName evidence="3">Uncharacterized protein</fullName>
    </submittedName>
</protein>
<reference evidence="3" key="1">
    <citation type="submission" date="2020-10" db="EMBL/GenBank/DDBJ databases">
        <authorList>
            <person name="Han B."/>
            <person name="Lu T."/>
            <person name="Zhao Q."/>
            <person name="Huang X."/>
            <person name="Zhao Y."/>
        </authorList>
    </citation>
    <scope>NUCLEOTIDE SEQUENCE</scope>
</reference>
<accession>A0A811NNW7</accession>
<feature type="compositionally biased region" description="Low complexity" evidence="1">
    <location>
        <begin position="55"/>
        <end position="78"/>
    </location>
</feature>
<gene>
    <name evidence="3" type="ORF">NCGR_LOCUS17561</name>
</gene>
<evidence type="ECO:0000313" key="3">
    <source>
        <dbReference type="EMBL" id="CAD6225545.1"/>
    </source>
</evidence>
<feature type="region of interest" description="Disordered" evidence="1">
    <location>
        <begin position="39"/>
        <end position="109"/>
    </location>
</feature>
<dbReference type="Pfam" id="PF03140">
    <property type="entry name" value="DUF247"/>
    <property type="match status" value="1"/>
</dbReference>
<evidence type="ECO:0000256" key="1">
    <source>
        <dbReference type="SAM" id="MobiDB-lite"/>
    </source>
</evidence>
<keyword evidence="2" id="KW-1133">Transmembrane helix</keyword>
<comment type="caution">
    <text evidence="3">The sequence shown here is derived from an EMBL/GenBank/DDBJ whole genome shotgun (WGS) entry which is preliminary data.</text>
</comment>
<dbReference type="Proteomes" id="UP000604825">
    <property type="component" value="Unassembled WGS sequence"/>
</dbReference>
<dbReference type="EMBL" id="CAJGYO010000004">
    <property type="protein sequence ID" value="CAD6225545.1"/>
    <property type="molecule type" value="Genomic_DNA"/>
</dbReference>
<keyword evidence="2" id="KW-0812">Transmembrane</keyword>
<dbReference type="AlphaFoldDB" id="A0A811NNW7"/>
<organism evidence="3 4">
    <name type="scientific">Miscanthus lutarioriparius</name>
    <dbReference type="NCBI Taxonomy" id="422564"/>
    <lineage>
        <taxon>Eukaryota</taxon>
        <taxon>Viridiplantae</taxon>
        <taxon>Streptophyta</taxon>
        <taxon>Embryophyta</taxon>
        <taxon>Tracheophyta</taxon>
        <taxon>Spermatophyta</taxon>
        <taxon>Magnoliopsida</taxon>
        <taxon>Liliopsida</taxon>
        <taxon>Poales</taxon>
        <taxon>Poaceae</taxon>
        <taxon>PACMAD clade</taxon>
        <taxon>Panicoideae</taxon>
        <taxon>Andropogonodae</taxon>
        <taxon>Andropogoneae</taxon>
        <taxon>Saccharinae</taxon>
        <taxon>Miscanthus</taxon>
    </lineage>
</organism>
<proteinExistence type="predicted"/>
<sequence length="537" mass="59869">MEGGDQEKWREEIRLRISQEAEGVRRSPPPCFRRFDAFGNPDHPSIFKRRHKTSDAAAVDATAAATSLSLPQLRSPSNPAAPPPPELGSSGAANRAPQAGCSAGGQLQATTDDVGTGRDIVVAAVGPYQHHRRTPPLITRANKCGIVMFLADRFGLDAADFLGWARNMDAQARCCYERDSFVLGPEEMAEMLLLDGCLLLFAVFLLSTNVCEGKRPAELARDKEHGKEFIYLSADISLHTKQTRLDLLMLDNQIPFFVLAELHQRLKGTLFHNINRSIQELALSCFDDIHPGGAQLASAANDQFPPKVHHLLHLFHWSRVPRGKHKVGVSSIVPKEPEPHLPCATELKESLTRLKKKATDKTSWCSLDISFQRDTLGMRAVMAIPPLCVHNYSDCVFRSLIAFEQNHLRCGLGATAYSICMARLLQSEADVKLLRKRGILMHTQKTDKEIVDFFRGLRDEYGDTCLPDDLLDLCKEVASHQQSRAARVVRRVGRQCFPRQTVTFFVIVGTIISIATLVNTIHSMYRYYHPFKGVNPS</sequence>
<dbReference type="PANTHER" id="PTHR31549">
    <property type="entry name" value="PROTEIN, PUTATIVE (DUF247)-RELATED-RELATED"/>
    <property type="match status" value="1"/>
</dbReference>
<evidence type="ECO:0000256" key="2">
    <source>
        <dbReference type="SAM" id="Phobius"/>
    </source>
</evidence>
<dbReference type="PANTHER" id="PTHR31549:SF83">
    <property type="entry name" value="OS09G0268700 PROTEIN"/>
    <property type="match status" value="1"/>
</dbReference>
<evidence type="ECO:0000313" key="4">
    <source>
        <dbReference type="Proteomes" id="UP000604825"/>
    </source>
</evidence>
<keyword evidence="4" id="KW-1185">Reference proteome</keyword>
<dbReference type="InterPro" id="IPR004158">
    <property type="entry name" value="DUF247_pln"/>
</dbReference>
<name>A0A811NNW7_9POAL</name>
<dbReference type="OrthoDB" id="630095at2759"/>
<keyword evidence="2" id="KW-0472">Membrane</keyword>
<feature type="transmembrane region" description="Helical" evidence="2">
    <location>
        <begin position="502"/>
        <end position="522"/>
    </location>
</feature>